<evidence type="ECO:0000256" key="1">
    <source>
        <dbReference type="SAM" id="Phobius"/>
    </source>
</evidence>
<sequence>MGQPRVTRPDSLWQDAGVNAPLPRALLVTGLLLAVVNVLFAGTQYGFASLPAWFWLSQLLLIPAMLGPLRLFPQAMSARTYLPRAGLFALGFAAPYAVTQFTERALSPAFSAGQTLFNVVFFCGLMGLFFAAVWKPRAGGQ</sequence>
<evidence type="ECO:0000313" key="2">
    <source>
        <dbReference type="EMBL" id="GAA5511511.1"/>
    </source>
</evidence>
<feature type="transmembrane region" description="Helical" evidence="1">
    <location>
        <begin position="81"/>
        <end position="98"/>
    </location>
</feature>
<proteinExistence type="predicted"/>
<keyword evidence="1" id="KW-0472">Membrane</keyword>
<dbReference type="EMBL" id="BAABRP010000001">
    <property type="protein sequence ID" value="GAA5511511.1"/>
    <property type="molecule type" value="Genomic_DNA"/>
</dbReference>
<feature type="transmembrane region" description="Helical" evidence="1">
    <location>
        <begin position="52"/>
        <end position="69"/>
    </location>
</feature>
<name>A0ABP9W323_9DEIO</name>
<keyword evidence="1" id="KW-1133">Transmembrane helix</keyword>
<accession>A0ABP9W323</accession>
<feature type="transmembrane region" description="Helical" evidence="1">
    <location>
        <begin position="21"/>
        <end position="40"/>
    </location>
</feature>
<evidence type="ECO:0000313" key="3">
    <source>
        <dbReference type="Proteomes" id="UP001401887"/>
    </source>
</evidence>
<comment type="caution">
    <text evidence="2">The sequence shown here is derived from an EMBL/GenBank/DDBJ whole genome shotgun (WGS) entry which is preliminary data.</text>
</comment>
<dbReference type="Proteomes" id="UP001401887">
    <property type="component" value="Unassembled WGS sequence"/>
</dbReference>
<reference evidence="2 3" key="1">
    <citation type="submission" date="2024-02" db="EMBL/GenBank/DDBJ databases">
        <title>Deinococcus carri NBRC 110142.</title>
        <authorList>
            <person name="Ichikawa N."/>
            <person name="Katano-Makiyama Y."/>
            <person name="Hidaka K."/>
        </authorList>
    </citation>
    <scope>NUCLEOTIDE SEQUENCE [LARGE SCALE GENOMIC DNA]</scope>
    <source>
        <strain evidence="2 3">NBRC 110142</strain>
    </source>
</reference>
<gene>
    <name evidence="2" type="ORF">Dcar01_00222</name>
</gene>
<organism evidence="2 3">
    <name type="scientific">Deinococcus carri</name>
    <dbReference type="NCBI Taxonomy" id="1211323"/>
    <lineage>
        <taxon>Bacteria</taxon>
        <taxon>Thermotogati</taxon>
        <taxon>Deinococcota</taxon>
        <taxon>Deinococci</taxon>
        <taxon>Deinococcales</taxon>
        <taxon>Deinococcaceae</taxon>
        <taxon>Deinococcus</taxon>
    </lineage>
</organism>
<protein>
    <submittedName>
        <fullName evidence="2">Uncharacterized protein</fullName>
    </submittedName>
</protein>
<keyword evidence="3" id="KW-1185">Reference proteome</keyword>
<feature type="transmembrane region" description="Helical" evidence="1">
    <location>
        <begin position="110"/>
        <end position="134"/>
    </location>
</feature>
<keyword evidence="1" id="KW-0812">Transmembrane</keyword>